<feature type="region of interest" description="Disordered" evidence="1">
    <location>
        <begin position="1"/>
        <end position="22"/>
    </location>
</feature>
<sequence length="79" mass="9042">MNEEMSGEHAGPAHEINGTPLSEISYEELRNLDPEHSVRLKDEEEKVYAMLTKFKEKKDIAAAIQRELEKRVESGQTND</sequence>
<gene>
    <name evidence="2" type="ORF">C4544_05595</name>
</gene>
<evidence type="ECO:0000313" key="2">
    <source>
        <dbReference type="EMBL" id="RJO60221.1"/>
    </source>
</evidence>
<dbReference type="Proteomes" id="UP000285655">
    <property type="component" value="Unassembled WGS sequence"/>
</dbReference>
<comment type="caution">
    <text evidence="2">The sequence shown here is derived from an EMBL/GenBank/DDBJ whole genome shotgun (WGS) entry which is preliminary data.</text>
</comment>
<dbReference type="EMBL" id="QZJW01000050">
    <property type="protein sequence ID" value="RJO60221.1"/>
    <property type="molecule type" value="Genomic_DNA"/>
</dbReference>
<proteinExistence type="predicted"/>
<organism evidence="2 3">
    <name type="scientific">candidate division WS5 bacterium</name>
    <dbReference type="NCBI Taxonomy" id="2093353"/>
    <lineage>
        <taxon>Bacteria</taxon>
        <taxon>candidate division WS5</taxon>
    </lineage>
</organism>
<dbReference type="AlphaFoldDB" id="A0A419DAQ9"/>
<evidence type="ECO:0000256" key="1">
    <source>
        <dbReference type="SAM" id="MobiDB-lite"/>
    </source>
</evidence>
<accession>A0A419DAQ9</accession>
<protein>
    <submittedName>
        <fullName evidence="2">Uncharacterized protein</fullName>
    </submittedName>
</protein>
<name>A0A419DAQ9_9BACT</name>
<reference evidence="2 3" key="1">
    <citation type="journal article" date="2017" name="ISME J.">
        <title>Energy and carbon metabolisms in a deep terrestrial subsurface fluid microbial community.</title>
        <authorList>
            <person name="Momper L."/>
            <person name="Jungbluth S.P."/>
            <person name="Lee M.D."/>
            <person name="Amend J.P."/>
        </authorList>
    </citation>
    <scope>NUCLEOTIDE SEQUENCE [LARGE SCALE GENOMIC DNA]</scope>
    <source>
        <strain evidence="2">SURF_29</strain>
    </source>
</reference>
<evidence type="ECO:0000313" key="3">
    <source>
        <dbReference type="Proteomes" id="UP000285655"/>
    </source>
</evidence>